<dbReference type="Proteomes" id="UP000824120">
    <property type="component" value="Chromosome 10"/>
</dbReference>
<evidence type="ECO:0000313" key="2">
    <source>
        <dbReference type="Proteomes" id="UP000824120"/>
    </source>
</evidence>
<comment type="caution">
    <text evidence="1">The sequence shown here is derived from an EMBL/GenBank/DDBJ whole genome shotgun (WGS) entry which is preliminary data.</text>
</comment>
<dbReference type="EMBL" id="JACXVP010000010">
    <property type="protein sequence ID" value="KAG5581342.1"/>
    <property type="molecule type" value="Genomic_DNA"/>
</dbReference>
<reference evidence="1 2" key="1">
    <citation type="submission" date="2020-09" db="EMBL/GenBank/DDBJ databases">
        <title>De no assembly of potato wild relative species, Solanum commersonii.</title>
        <authorList>
            <person name="Cho K."/>
        </authorList>
    </citation>
    <scope>NUCLEOTIDE SEQUENCE [LARGE SCALE GENOMIC DNA]</scope>
    <source>
        <strain evidence="1">LZ3.2</strain>
        <tissue evidence="1">Leaf</tissue>
    </source>
</reference>
<keyword evidence="2" id="KW-1185">Reference proteome</keyword>
<protein>
    <submittedName>
        <fullName evidence="1">Uncharacterized protein</fullName>
    </submittedName>
</protein>
<accession>A0A9J5X2A6</accession>
<organism evidence="1 2">
    <name type="scientific">Solanum commersonii</name>
    <name type="common">Commerson's wild potato</name>
    <name type="synonym">Commerson's nightshade</name>
    <dbReference type="NCBI Taxonomy" id="4109"/>
    <lineage>
        <taxon>Eukaryota</taxon>
        <taxon>Viridiplantae</taxon>
        <taxon>Streptophyta</taxon>
        <taxon>Embryophyta</taxon>
        <taxon>Tracheophyta</taxon>
        <taxon>Spermatophyta</taxon>
        <taxon>Magnoliopsida</taxon>
        <taxon>eudicotyledons</taxon>
        <taxon>Gunneridae</taxon>
        <taxon>Pentapetalae</taxon>
        <taxon>asterids</taxon>
        <taxon>lamiids</taxon>
        <taxon>Solanales</taxon>
        <taxon>Solanaceae</taxon>
        <taxon>Solanoideae</taxon>
        <taxon>Solaneae</taxon>
        <taxon>Solanum</taxon>
    </lineage>
</organism>
<evidence type="ECO:0000313" key="1">
    <source>
        <dbReference type="EMBL" id="KAG5581342.1"/>
    </source>
</evidence>
<proteinExistence type="predicted"/>
<name>A0A9J5X2A6_SOLCO</name>
<dbReference type="AlphaFoldDB" id="A0A9J5X2A6"/>
<dbReference type="OrthoDB" id="1325244at2759"/>
<sequence>MSDVDVGNGTSDELGTIISNFQQHISDIEVSDSNEKKDCDAYSNFNNMGYFIQNIGPTGANLPNSYDNDYDLVYSND</sequence>
<gene>
    <name evidence="1" type="ORF">H5410_051969</name>
</gene>